<reference evidence="1" key="1">
    <citation type="journal article" date="2015" name="Nature">
        <title>Complex archaea that bridge the gap between prokaryotes and eukaryotes.</title>
        <authorList>
            <person name="Spang A."/>
            <person name="Saw J.H."/>
            <person name="Jorgensen S.L."/>
            <person name="Zaremba-Niedzwiedzka K."/>
            <person name="Martijn J."/>
            <person name="Lind A.E."/>
            <person name="van Eijk R."/>
            <person name="Schleper C."/>
            <person name="Guy L."/>
            <person name="Ettema T.J."/>
        </authorList>
    </citation>
    <scope>NUCLEOTIDE SEQUENCE</scope>
</reference>
<name>A0A0F9U2G6_9ZZZZ</name>
<dbReference type="AlphaFoldDB" id="A0A0F9U2G6"/>
<sequence>MPELNRWEKEGAIQWDDSVKFKTKLLIDAKSYNRWVNKQMPMLTKMKTSDDSAKCEEISIGQCRLYRRIFHTHRWDSVWTYSFLAAPSGFNWIRNGLRVAQGATKQGIVYFTGPVNVPVLSREGGGTWMSLSPNEIMTLRPGIRKAKGNVVIAGLGMGWMARKVCEKKSVKSVTIVEINPYIAAYFGEILKKDFPEVKIVISNAWDYLKGRSKKFDSHLFDIWKGYGHECEKFKEFQKKHPGAWAWGYYPLW</sequence>
<comment type="caution">
    <text evidence="1">The sequence shown here is derived from an EMBL/GenBank/DDBJ whole genome shotgun (WGS) entry which is preliminary data.</text>
</comment>
<dbReference type="SUPFAM" id="SSF53335">
    <property type="entry name" value="S-adenosyl-L-methionine-dependent methyltransferases"/>
    <property type="match status" value="1"/>
</dbReference>
<accession>A0A0F9U2G6</accession>
<dbReference type="EMBL" id="LAZR01000213">
    <property type="protein sequence ID" value="KKN81502.1"/>
    <property type="molecule type" value="Genomic_DNA"/>
</dbReference>
<organism evidence="1">
    <name type="scientific">marine sediment metagenome</name>
    <dbReference type="NCBI Taxonomy" id="412755"/>
    <lineage>
        <taxon>unclassified sequences</taxon>
        <taxon>metagenomes</taxon>
        <taxon>ecological metagenomes</taxon>
    </lineage>
</organism>
<dbReference type="InterPro" id="IPR029063">
    <property type="entry name" value="SAM-dependent_MTases_sf"/>
</dbReference>
<evidence type="ECO:0000313" key="1">
    <source>
        <dbReference type="EMBL" id="KKN81502.1"/>
    </source>
</evidence>
<dbReference type="Gene3D" id="3.40.50.150">
    <property type="entry name" value="Vaccinia Virus protein VP39"/>
    <property type="match status" value="1"/>
</dbReference>
<gene>
    <name evidence="1" type="ORF">LCGC14_0317610</name>
</gene>
<protein>
    <recommendedName>
        <fullName evidence="2">PABS domain-containing protein</fullName>
    </recommendedName>
</protein>
<proteinExistence type="predicted"/>
<evidence type="ECO:0008006" key="2">
    <source>
        <dbReference type="Google" id="ProtNLM"/>
    </source>
</evidence>